<dbReference type="InterPro" id="IPR007527">
    <property type="entry name" value="Znf_SWIM"/>
</dbReference>
<dbReference type="PANTHER" id="PTHR13040:SF2">
    <property type="entry name" value="AUTOPHAGY PROTEIN 5"/>
    <property type="match status" value="1"/>
</dbReference>
<dbReference type="Pfam" id="PF20637">
    <property type="entry name" value="ATG5_HBR"/>
    <property type="match status" value="1"/>
</dbReference>
<organism evidence="7 8">
    <name type="scientific">Didymella rabiei</name>
    <name type="common">Chickpea ascochyta blight fungus</name>
    <name type="synonym">Mycosphaerella rabiei</name>
    <dbReference type="NCBI Taxonomy" id="5454"/>
    <lineage>
        <taxon>Eukaryota</taxon>
        <taxon>Fungi</taxon>
        <taxon>Dikarya</taxon>
        <taxon>Ascomycota</taxon>
        <taxon>Pezizomycotina</taxon>
        <taxon>Dothideomycetes</taxon>
        <taxon>Pleosporomycetidae</taxon>
        <taxon>Pleosporales</taxon>
        <taxon>Pleosporineae</taxon>
        <taxon>Didymellaceae</taxon>
        <taxon>Ascochyta</taxon>
    </lineage>
</organism>
<dbReference type="OrthoDB" id="5387895at2759"/>
<feature type="compositionally biased region" description="Low complexity" evidence="6">
    <location>
        <begin position="277"/>
        <end position="295"/>
    </location>
</feature>
<dbReference type="Proteomes" id="UP000076837">
    <property type="component" value="Unassembled WGS sequence"/>
</dbReference>
<keyword evidence="8" id="KW-1185">Reference proteome</keyword>
<dbReference type="PANTHER" id="PTHR13040">
    <property type="entry name" value="AUTOPHAGY PROTEIN 5"/>
    <property type="match status" value="1"/>
</dbReference>
<dbReference type="GO" id="GO:0000422">
    <property type="term" value="P:autophagy of mitochondrion"/>
    <property type="evidence" value="ECO:0007669"/>
    <property type="project" value="TreeGrafter"/>
</dbReference>
<dbReference type="GO" id="GO:0008270">
    <property type="term" value="F:zinc ion binding"/>
    <property type="evidence" value="ECO:0007669"/>
    <property type="project" value="InterPro"/>
</dbReference>
<dbReference type="Gene3D" id="1.10.246.190">
    <property type="entry name" value="Autophagy protein Apg5, helix rich domain"/>
    <property type="match status" value="1"/>
</dbReference>
<dbReference type="GO" id="GO:0005776">
    <property type="term" value="C:autophagosome"/>
    <property type="evidence" value="ECO:0007669"/>
    <property type="project" value="TreeGrafter"/>
</dbReference>
<feature type="region of interest" description="Disordered" evidence="6">
    <location>
        <begin position="472"/>
        <end position="502"/>
    </location>
</feature>
<keyword evidence="3" id="KW-1017">Isopeptide bond</keyword>
<dbReference type="InterPro" id="IPR007239">
    <property type="entry name" value="Atg5"/>
</dbReference>
<keyword evidence="4" id="KW-0832">Ubl conjugation</keyword>
<evidence type="ECO:0000256" key="4">
    <source>
        <dbReference type="ARBA" id="ARBA00022843"/>
    </source>
</evidence>
<gene>
    <name evidence="7" type="ORF">ST47_g5677</name>
</gene>
<dbReference type="Gene3D" id="3.10.20.620">
    <property type="match status" value="1"/>
</dbReference>
<keyword evidence="5" id="KW-0072">Autophagy</keyword>
<dbReference type="PROSITE" id="PS00036">
    <property type="entry name" value="BZIP_BASIC"/>
    <property type="match status" value="1"/>
</dbReference>
<dbReference type="Pfam" id="PF20638">
    <property type="entry name" value="ATG5_UblA"/>
    <property type="match status" value="1"/>
</dbReference>
<dbReference type="InterPro" id="IPR042527">
    <property type="entry name" value="Atg5_UblA_dom_sf"/>
</dbReference>
<dbReference type="GO" id="GO:0003700">
    <property type="term" value="F:DNA-binding transcription factor activity"/>
    <property type="evidence" value="ECO:0007669"/>
    <property type="project" value="InterPro"/>
</dbReference>
<feature type="region of interest" description="Disordered" evidence="6">
    <location>
        <begin position="271"/>
        <end position="321"/>
    </location>
</feature>
<dbReference type="AlphaFoldDB" id="A0A163DB90"/>
<dbReference type="EMBL" id="JYNV01000200">
    <property type="protein sequence ID" value="KZM23045.1"/>
    <property type="molecule type" value="Genomic_DNA"/>
</dbReference>
<reference evidence="7 8" key="1">
    <citation type="journal article" date="2016" name="Sci. Rep.">
        <title>Draft genome sequencing and secretome analysis of fungal phytopathogen Ascochyta rabiei provides insight into the necrotrophic effector repertoire.</title>
        <authorList>
            <person name="Verma S."/>
            <person name="Gazara R.K."/>
            <person name="Nizam S."/>
            <person name="Parween S."/>
            <person name="Chattopadhyay D."/>
            <person name="Verma P.K."/>
        </authorList>
    </citation>
    <scope>NUCLEOTIDE SEQUENCE [LARGE SCALE GENOMIC DNA]</scope>
    <source>
        <strain evidence="7 8">ArDII</strain>
    </source>
</reference>
<evidence type="ECO:0000313" key="7">
    <source>
        <dbReference type="EMBL" id="KZM23045.1"/>
    </source>
</evidence>
<dbReference type="InterPro" id="IPR048939">
    <property type="entry name" value="ATG5_UblA"/>
</dbReference>
<proteinExistence type="inferred from homology"/>
<dbReference type="GO" id="GO:0034045">
    <property type="term" value="C:phagophore assembly site membrane"/>
    <property type="evidence" value="ECO:0007669"/>
    <property type="project" value="UniProtKB-SubCell"/>
</dbReference>
<dbReference type="GO" id="GO:0034727">
    <property type="term" value="P:piecemeal microautophagy of the nucleus"/>
    <property type="evidence" value="ECO:0007669"/>
    <property type="project" value="TreeGrafter"/>
</dbReference>
<evidence type="ECO:0000256" key="1">
    <source>
        <dbReference type="ARBA" id="ARBA00004623"/>
    </source>
</evidence>
<evidence type="ECO:0000256" key="6">
    <source>
        <dbReference type="SAM" id="MobiDB-lite"/>
    </source>
</evidence>
<dbReference type="GO" id="GO:0019776">
    <property type="term" value="F:Atg8-family ligase activity"/>
    <property type="evidence" value="ECO:0007669"/>
    <property type="project" value="TreeGrafter"/>
</dbReference>
<dbReference type="GO" id="GO:0061908">
    <property type="term" value="C:phagophore"/>
    <property type="evidence" value="ECO:0007669"/>
    <property type="project" value="TreeGrafter"/>
</dbReference>
<dbReference type="GO" id="GO:0006995">
    <property type="term" value="P:cellular response to nitrogen starvation"/>
    <property type="evidence" value="ECO:0007669"/>
    <property type="project" value="TreeGrafter"/>
</dbReference>
<evidence type="ECO:0000256" key="3">
    <source>
        <dbReference type="ARBA" id="ARBA00022499"/>
    </source>
</evidence>
<dbReference type="CDD" id="cd14688">
    <property type="entry name" value="bZIP_YAP"/>
    <property type="match status" value="1"/>
</dbReference>
<dbReference type="InterPro" id="IPR046347">
    <property type="entry name" value="bZIP_sf"/>
</dbReference>
<dbReference type="GO" id="GO:0034274">
    <property type="term" value="C:Atg12-Atg5-Atg16 complex"/>
    <property type="evidence" value="ECO:0007669"/>
    <property type="project" value="TreeGrafter"/>
</dbReference>
<protein>
    <submittedName>
        <fullName evidence="7">Zinc ion binding</fullName>
    </submittedName>
</protein>
<accession>A0A163DB90</accession>
<feature type="compositionally biased region" description="Low complexity" evidence="6">
    <location>
        <begin position="489"/>
        <end position="502"/>
    </location>
</feature>
<dbReference type="FunFam" id="3.10.20.620:FF:000004">
    <property type="entry name" value="Autophagy protein 5"/>
    <property type="match status" value="1"/>
</dbReference>
<comment type="similarity">
    <text evidence="2">Belongs to the ATG5 family.</text>
</comment>
<dbReference type="InterPro" id="IPR042526">
    <property type="entry name" value="Atg5_HR"/>
</dbReference>
<evidence type="ECO:0000256" key="5">
    <source>
        <dbReference type="ARBA" id="ARBA00023006"/>
    </source>
</evidence>
<dbReference type="InterPro" id="IPR048940">
    <property type="entry name" value="ATG5_HBR"/>
</dbReference>
<dbReference type="STRING" id="5454.A0A163DB90"/>
<dbReference type="InterPro" id="IPR004827">
    <property type="entry name" value="bZIP"/>
</dbReference>
<evidence type="ECO:0000313" key="8">
    <source>
        <dbReference type="Proteomes" id="UP000076837"/>
    </source>
</evidence>
<comment type="subcellular location">
    <subcellularLocation>
        <location evidence="1">Preautophagosomal structure membrane</location>
        <topology evidence="1">Peripheral membrane protein</topology>
    </subcellularLocation>
</comment>
<comment type="caution">
    <text evidence="7">The sequence shown here is derived from an EMBL/GenBank/DDBJ whole genome shotgun (WGS) entry which is preliminary data.</text>
</comment>
<name>A0A163DB90_DIDRA</name>
<dbReference type="SUPFAM" id="SSF57959">
    <property type="entry name" value="Leucine zipper domain"/>
    <property type="match status" value="1"/>
</dbReference>
<dbReference type="PROSITE" id="PS50966">
    <property type="entry name" value="ZF_SWIM"/>
    <property type="match status" value="1"/>
</dbReference>
<sequence>MGSRDVASRLRESVWNGSIPLEVRLHNEDCRTFDKSDPYLIQFPRLSYLGLLVRNLHTFFSPNLIYPDVSSTDLWLSYEGVPLKWHYPLGLLYDLYSGAEPAYPSDVSSPLSPSHRTESSEDEHRSLPWKLTVHFSNYPAEQLVRLDIEDKVMHDLFRNSVKEADYLRNGTGKTVMFLSEKDSTQLWDAVRRHDFSLYNPINQKLLNPQGAALRHLPVRIYLPHAANNSEQKETSPGSLRVVQSLVAPNLPSRKWAMRRLVNGVIRAPSQQGLDSMSYGQSGEGQQSQSPSPVGGDWTSNTSSTEVRSEEWTDVTDPAERRRIQNKLAQQRFRAKAKEHREDAEREMENVRQAASSYTPPEAAHLDDHHTLSGLPWGGISFKHIVAVGQNKEHSSQQSSRENFVYAMRAGGSNRLGLRLTDHFARGHAAWGPFGTFTQRFSKPTPACSVFMSVEDFSQLSLEEAMVTTRARAIKASRTGSPPQHLDQDSPLPSVEPVSPVSPTPSLIISTNNLSYNVSTFDANQRRRVKRGLQDNGIRMKYCTTNIDDEDPSIQTQYFYINDDVEVTMGGNFQKPRCSCGANENGVACKHIYWIGDHVVSTVPDIVKDQPLQLSTDGSTFQHVKPADVLRKKGLEDIANDLDWVYEDEDVPEDEDDIRETVISMLSVFEPQEALPEEFKCPESPLTSERSKKYQELAALFTQYAAADPGLFLSMRDIIDPNFQSRVFFEKIENRITRTFNALAEYIDHGPTDASVDALRFDLPTTAKKLRALVEAISDFYEQQDEDDPDTKNIAIRAAAALVRILDLVTDRNVDAYEDITWGMRPESPSENNLYYALIVAPAASKSFFVLDALQSLPHEDVIRNHWATLQGIEKKLDEHNTPVSYLNAFRRVVHDSRKRAASEARGGQVKRTAS</sequence>
<evidence type="ECO:0000256" key="2">
    <source>
        <dbReference type="ARBA" id="ARBA00006910"/>
    </source>
</evidence>
<dbReference type="GO" id="GO:0044233">
    <property type="term" value="C:mitochondria-associated endoplasmic reticulum membrane contact site"/>
    <property type="evidence" value="ECO:0007669"/>
    <property type="project" value="TreeGrafter"/>
</dbReference>